<protein>
    <recommendedName>
        <fullName evidence="3">Sec-independent protein translocase protein TatC</fullName>
    </recommendedName>
</protein>
<gene>
    <name evidence="2" type="ORF">S01H1_01245</name>
</gene>
<evidence type="ECO:0000313" key="2">
    <source>
        <dbReference type="EMBL" id="GAF78633.1"/>
    </source>
</evidence>
<accession>X0SC41</accession>
<dbReference type="AlphaFoldDB" id="X0SC41"/>
<reference evidence="2" key="1">
    <citation type="journal article" date="2014" name="Front. Microbiol.">
        <title>High frequency of phylogenetically diverse reductive dehalogenase-homologous genes in deep subseafloor sedimentary metagenomes.</title>
        <authorList>
            <person name="Kawai M."/>
            <person name="Futagami T."/>
            <person name="Toyoda A."/>
            <person name="Takaki Y."/>
            <person name="Nishi S."/>
            <person name="Hori S."/>
            <person name="Arai W."/>
            <person name="Tsubouchi T."/>
            <person name="Morono Y."/>
            <person name="Uchiyama I."/>
            <person name="Ito T."/>
            <person name="Fujiyama A."/>
            <person name="Inagaki F."/>
            <person name="Takami H."/>
        </authorList>
    </citation>
    <scope>NUCLEOTIDE SEQUENCE</scope>
    <source>
        <strain evidence="2">Expedition CK06-06</strain>
    </source>
</reference>
<dbReference type="EMBL" id="BARS01000523">
    <property type="protein sequence ID" value="GAF78633.1"/>
    <property type="molecule type" value="Genomic_DNA"/>
</dbReference>
<feature type="compositionally biased region" description="Polar residues" evidence="1">
    <location>
        <begin position="56"/>
        <end position="74"/>
    </location>
</feature>
<evidence type="ECO:0008006" key="3">
    <source>
        <dbReference type="Google" id="ProtNLM"/>
    </source>
</evidence>
<proteinExistence type="predicted"/>
<evidence type="ECO:0000256" key="1">
    <source>
        <dbReference type="SAM" id="MobiDB-lite"/>
    </source>
</evidence>
<feature type="region of interest" description="Disordered" evidence="1">
    <location>
        <begin position="48"/>
        <end position="74"/>
    </location>
</feature>
<organism evidence="2">
    <name type="scientific">marine sediment metagenome</name>
    <dbReference type="NCBI Taxonomy" id="412755"/>
    <lineage>
        <taxon>unclassified sequences</taxon>
        <taxon>metagenomes</taxon>
        <taxon>ecological metagenomes</taxon>
    </lineage>
</organism>
<sequence length="74" mass="7591">MLVIAIIAAVVTPTPDPVNMMIVMVPLYLLYEVGVVLARIADIGKPPAEGEETAVVATSTASPEGTTPDGQTPS</sequence>
<comment type="caution">
    <text evidence="2">The sequence shown here is derived from an EMBL/GenBank/DDBJ whole genome shotgun (WGS) entry which is preliminary data.</text>
</comment>
<name>X0SC41_9ZZZZ</name>